<protein>
    <submittedName>
        <fullName evidence="1">7492_t:CDS:1</fullName>
    </submittedName>
</protein>
<dbReference type="EMBL" id="CAJVPT010060517">
    <property type="protein sequence ID" value="CAG8763821.1"/>
    <property type="molecule type" value="Genomic_DNA"/>
</dbReference>
<feature type="non-terminal residue" evidence="1">
    <location>
        <position position="1"/>
    </location>
</feature>
<name>A0ACA9QS06_9GLOM</name>
<evidence type="ECO:0000313" key="2">
    <source>
        <dbReference type="Proteomes" id="UP000789525"/>
    </source>
</evidence>
<accession>A0ACA9QS06</accession>
<gene>
    <name evidence="1" type="ORF">ACOLOM_LOCUS13336</name>
</gene>
<sequence length="117" mass="13414">VIWSFLCRNLSIITSWRVASERFAPVYGHSTYWPTYANSLGFLGCVIDVVPRIMERFRSATTPQRRAAHEGVAEESMNEVQVLKYGDFGERGIARAPFRAARADWWCLVSRELAKKM</sequence>
<evidence type="ECO:0000313" key="1">
    <source>
        <dbReference type="EMBL" id="CAG8763821.1"/>
    </source>
</evidence>
<comment type="caution">
    <text evidence="1">The sequence shown here is derived from an EMBL/GenBank/DDBJ whole genome shotgun (WGS) entry which is preliminary data.</text>
</comment>
<organism evidence="1 2">
    <name type="scientific">Acaulospora colombiana</name>
    <dbReference type="NCBI Taxonomy" id="27376"/>
    <lineage>
        <taxon>Eukaryota</taxon>
        <taxon>Fungi</taxon>
        <taxon>Fungi incertae sedis</taxon>
        <taxon>Mucoromycota</taxon>
        <taxon>Glomeromycotina</taxon>
        <taxon>Glomeromycetes</taxon>
        <taxon>Diversisporales</taxon>
        <taxon>Acaulosporaceae</taxon>
        <taxon>Acaulospora</taxon>
    </lineage>
</organism>
<dbReference type="Proteomes" id="UP000789525">
    <property type="component" value="Unassembled WGS sequence"/>
</dbReference>
<feature type="non-terminal residue" evidence="1">
    <location>
        <position position="117"/>
    </location>
</feature>
<proteinExistence type="predicted"/>
<keyword evidence="2" id="KW-1185">Reference proteome</keyword>
<reference evidence="1" key="1">
    <citation type="submission" date="2021-06" db="EMBL/GenBank/DDBJ databases">
        <authorList>
            <person name="Kallberg Y."/>
            <person name="Tangrot J."/>
            <person name="Rosling A."/>
        </authorList>
    </citation>
    <scope>NUCLEOTIDE SEQUENCE</scope>
    <source>
        <strain evidence="1">CL356</strain>
    </source>
</reference>